<keyword evidence="3" id="KW-1185">Reference proteome</keyword>
<evidence type="ECO:0000313" key="3">
    <source>
        <dbReference type="Proteomes" id="UP001597045"/>
    </source>
</evidence>
<name>A0ABW3MP32_9PSEU</name>
<dbReference type="Proteomes" id="UP001597045">
    <property type="component" value="Unassembled WGS sequence"/>
</dbReference>
<keyword evidence="2" id="KW-0378">Hydrolase</keyword>
<evidence type="ECO:0000313" key="2">
    <source>
        <dbReference type="EMBL" id="MFD1051757.1"/>
    </source>
</evidence>
<dbReference type="EMBL" id="JBHTIS010003843">
    <property type="protein sequence ID" value="MFD1051757.1"/>
    <property type="molecule type" value="Genomic_DNA"/>
</dbReference>
<proteinExistence type="predicted"/>
<accession>A0ABW3MP32</accession>
<reference evidence="3" key="1">
    <citation type="journal article" date="2019" name="Int. J. Syst. Evol. Microbiol.">
        <title>The Global Catalogue of Microorganisms (GCM) 10K type strain sequencing project: providing services to taxonomists for standard genome sequencing and annotation.</title>
        <authorList>
            <consortium name="The Broad Institute Genomics Platform"/>
            <consortium name="The Broad Institute Genome Sequencing Center for Infectious Disease"/>
            <person name="Wu L."/>
            <person name="Ma J."/>
        </authorList>
    </citation>
    <scope>NUCLEOTIDE SEQUENCE [LARGE SCALE GENOMIC DNA]</scope>
    <source>
        <strain evidence="3">JCM 31486</strain>
    </source>
</reference>
<evidence type="ECO:0000256" key="1">
    <source>
        <dbReference type="SAM" id="Phobius"/>
    </source>
</evidence>
<comment type="caution">
    <text evidence="2">The sequence shown here is derived from an EMBL/GenBank/DDBJ whole genome shotgun (WGS) entry which is preliminary data.</text>
</comment>
<dbReference type="GO" id="GO:0016787">
    <property type="term" value="F:hydrolase activity"/>
    <property type="evidence" value="ECO:0007669"/>
    <property type="project" value="UniProtKB-KW"/>
</dbReference>
<keyword evidence="1" id="KW-0812">Transmembrane</keyword>
<feature type="transmembrane region" description="Helical" evidence="1">
    <location>
        <begin position="64"/>
        <end position="85"/>
    </location>
</feature>
<feature type="transmembrane region" description="Helical" evidence="1">
    <location>
        <begin position="34"/>
        <end position="57"/>
    </location>
</feature>
<protein>
    <submittedName>
        <fullName evidence="2">Alpha/beta hydrolase</fullName>
    </submittedName>
</protein>
<keyword evidence="1" id="KW-0472">Membrane</keyword>
<feature type="non-terminal residue" evidence="2">
    <location>
        <position position="90"/>
    </location>
</feature>
<organism evidence="2 3">
    <name type="scientific">Kibdelosporangium lantanae</name>
    <dbReference type="NCBI Taxonomy" id="1497396"/>
    <lineage>
        <taxon>Bacteria</taxon>
        <taxon>Bacillati</taxon>
        <taxon>Actinomycetota</taxon>
        <taxon>Actinomycetes</taxon>
        <taxon>Pseudonocardiales</taxon>
        <taxon>Pseudonocardiaceae</taxon>
        <taxon>Kibdelosporangium</taxon>
    </lineage>
</organism>
<gene>
    <name evidence="2" type="ORF">ACFQ1S_42465</name>
</gene>
<keyword evidence="1" id="KW-1133">Transmembrane helix</keyword>
<sequence length="90" mass="9532">MNQLKNPLLLTSVLAAVGGALVPAVTLRTLWQLSPPYGALFTVLVLTELGAVVVAVVRPHRARLAAVAAGVMLTTWVVDRLLGWLPDPDP</sequence>